<keyword evidence="2" id="KW-1003">Cell membrane</keyword>
<dbReference type="RefSeq" id="WP_130552131.1">
    <property type="nucleotide sequence ID" value="NZ_SHMC01000005.1"/>
</dbReference>
<dbReference type="CDD" id="cd17324">
    <property type="entry name" value="MFS_NepI_like"/>
    <property type="match status" value="1"/>
</dbReference>
<gene>
    <name evidence="8" type="ORF">EA660_14415</name>
</gene>
<dbReference type="InterPro" id="IPR020846">
    <property type="entry name" value="MFS_dom"/>
</dbReference>
<keyword evidence="3 6" id="KW-0812">Transmembrane</keyword>
<dbReference type="Pfam" id="PF07690">
    <property type="entry name" value="MFS_1"/>
    <property type="match status" value="1"/>
</dbReference>
<protein>
    <submittedName>
        <fullName evidence="8">MFS transporter</fullName>
    </submittedName>
</protein>
<evidence type="ECO:0000256" key="5">
    <source>
        <dbReference type="ARBA" id="ARBA00023136"/>
    </source>
</evidence>
<organism evidence="8 9">
    <name type="scientific">Pseudoxanthomonas winnipegensis</name>
    <dbReference type="NCBI Taxonomy" id="2480810"/>
    <lineage>
        <taxon>Bacteria</taxon>
        <taxon>Pseudomonadati</taxon>
        <taxon>Pseudomonadota</taxon>
        <taxon>Gammaproteobacteria</taxon>
        <taxon>Lysobacterales</taxon>
        <taxon>Lysobacteraceae</taxon>
        <taxon>Pseudoxanthomonas</taxon>
    </lineage>
</organism>
<feature type="transmembrane region" description="Helical" evidence="6">
    <location>
        <begin position="245"/>
        <end position="266"/>
    </location>
</feature>
<feature type="transmembrane region" description="Helical" evidence="6">
    <location>
        <begin position="135"/>
        <end position="156"/>
    </location>
</feature>
<dbReference type="InterPro" id="IPR011701">
    <property type="entry name" value="MFS"/>
</dbReference>
<feature type="transmembrane region" description="Helical" evidence="6">
    <location>
        <begin position="12"/>
        <end position="36"/>
    </location>
</feature>
<accession>A0A4Q8L778</accession>
<evidence type="ECO:0000256" key="1">
    <source>
        <dbReference type="ARBA" id="ARBA00004651"/>
    </source>
</evidence>
<evidence type="ECO:0000259" key="7">
    <source>
        <dbReference type="PROSITE" id="PS50850"/>
    </source>
</evidence>
<reference evidence="8 9" key="1">
    <citation type="submission" date="2019-02" db="EMBL/GenBank/DDBJ databases">
        <title>WGS of Pseudoxanthomonas species novum from clinical isolates.</title>
        <authorList>
            <person name="Bernier A.-M."/>
            <person name="Bernard K."/>
            <person name="Vachon A."/>
        </authorList>
    </citation>
    <scope>NUCLEOTIDE SEQUENCE [LARGE SCALE GENOMIC DNA]</scope>
    <source>
        <strain evidence="8 9">NML171200</strain>
    </source>
</reference>
<feature type="transmembrane region" description="Helical" evidence="6">
    <location>
        <begin position="302"/>
        <end position="322"/>
    </location>
</feature>
<dbReference type="GO" id="GO:0022857">
    <property type="term" value="F:transmembrane transporter activity"/>
    <property type="evidence" value="ECO:0007669"/>
    <property type="project" value="InterPro"/>
</dbReference>
<dbReference type="InterPro" id="IPR036259">
    <property type="entry name" value="MFS_trans_sf"/>
</dbReference>
<dbReference type="InterPro" id="IPR050189">
    <property type="entry name" value="MFS_Efflux_Transporters"/>
</dbReference>
<feature type="transmembrane region" description="Helical" evidence="6">
    <location>
        <begin position="278"/>
        <end position="296"/>
    </location>
</feature>
<dbReference type="GO" id="GO:0005886">
    <property type="term" value="C:plasma membrane"/>
    <property type="evidence" value="ECO:0007669"/>
    <property type="project" value="UniProtKB-SubCell"/>
</dbReference>
<dbReference type="SUPFAM" id="SSF103473">
    <property type="entry name" value="MFS general substrate transporter"/>
    <property type="match status" value="1"/>
</dbReference>
<evidence type="ECO:0000256" key="3">
    <source>
        <dbReference type="ARBA" id="ARBA00022692"/>
    </source>
</evidence>
<feature type="domain" description="Major facilitator superfamily (MFS) profile" evidence="7">
    <location>
        <begin position="10"/>
        <end position="401"/>
    </location>
</feature>
<proteinExistence type="predicted"/>
<dbReference type="PANTHER" id="PTHR43124">
    <property type="entry name" value="PURINE EFFLUX PUMP PBUE"/>
    <property type="match status" value="1"/>
</dbReference>
<dbReference type="AlphaFoldDB" id="A0A4Q8L778"/>
<sequence>MSDPQRLHPGIWALAATAFAIGVAEFVVVGVLPAIAGDLHVPLARAGALVGVYALALAIGTPIIVLLLARVPRKPLLLALVAVFLAGNLVSALSAHYAMLLAGRVLTALAHGSFFAIGATVAARLAPPGQASRAISLMFAGLTLAMVIGVPLGSLIGNVLGWRLPFFAVAALAALAWLATTRWVPVLGTPAAGKTGAQWAALRCVPILAMMAVTGCGFGASFAAFTFITPILTGITGFSVHTANLLLVVFGVATLVGNLAGGRWAARLGWPLALQRMLVGLMLVLAALALALPWQWAMVPLLFAWGVLAFGLSPGCQAGMLDTAQRWTPHALDFASALNIAAFNLGITLGEAAGSALVAHQQLSWTPWAGVVLAALAQGPLWWLSRRLAQPAVQVTAQRHD</sequence>
<evidence type="ECO:0000256" key="2">
    <source>
        <dbReference type="ARBA" id="ARBA00022475"/>
    </source>
</evidence>
<feature type="transmembrane region" description="Helical" evidence="6">
    <location>
        <begin position="200"/>
        <end position="225"/>
    </location>
</feature>
<dbReference type="PANTHER" id="PTHR43124:SF3">
    <property type="entry name" value="CHLORAMPHENICOL EFFLUX PUMP RV0191"/>
    <property type="match status" value="1"/>
</dbReference>
<feature type="transmembrane region" description="Helical" evidence="6">
    <location>
        <begin position="162"/>
        <end position="179"/>
    </location>
</feature>
<dbReference type="OrthoDB" id="2810795at2"/>
<evidence type="ECO:0000313" key="9">
    <source>
        <dbReference type="Proteomes" id="UP000292627"/>
    </source>
</evidence>
<keyword evidence="5 6" id="KW-0472">Membrane</keyword>
<dbReference type="PROSITE" id="PS50850">
    <property type="entry name" value="MFS"/>
    <property type="match status" value="1"/>
</dbReference>
<keyword evidence="4 6" id="KW-1133">Transmembrane helix</keyword>
<comment type="caution">
    <text evidence="8">The sequence shown here is derived from an EMBL/GenBank/DDBJ whole genome shotgun (WGS) entry which is preliminary data.</text>
</comment>
<feature type="transmembrane region" description="Helical" evidence="6">
    <location>
        <begin position="334"/>
        <end position="359"/>
    </location>
</feature>
<feature type="transmembrane region" description="Helical" evidence="6">
    <location>
        <begin position="365"/>
        <end position="384"/>
    </location>
</feature>
<feature type="transmembrane region" description="Helical" evidence="6">
    <location>
        <begin position="76"/>
        <end position="99"/>
    </location>
</feature>
<name>A0A4Q8L778_9GAMM</name>
<evidence type="ECO:0000256" key="4">
    <source>
        <dbReference type="ARBA" id="ARBA00022989"/>
    </source>
</evidence>
<feature type="transmembrane region" description="Helical" evidence="6">
    <location>
        <begin position="105"/>
        <end position="123"/>
    </location>
</feature>
<evidence type="ECO:0000256" key="6">
    <source>
        <dbReference type="SAM" id="Phobius"/>
    </source>
</evidence>
<dbReference type="Proteomes" id="UP000292627">
    <property type="component" value="Unassembled WGS sequence"/>
</dbReference>
<comment type="subcellular location">
    <subcellularLocation>
        <location evidence="1">Cell membrane</location>
        <topology evidence="1">Multi-pass membrane protein</topology>
    </subcellularLocation>
</comment>
<feature type="transmembrane region" description="Helical" evidence="6">
    <location>
        <begin position="48"/>
        <end position="69"/>
    </location>
</feature>
<dbReference type="EMBL" id="SHMC01000005">
    <property type="protein sequence ID" value="TAA23809.1"/>
    <property type="molecule type" value="Genomic_DNA"/>
</dbReference>
<evidence type="ECO:0000313" key="8">
    <source>
        <dbReference type="EMBL" id="TAA23809.1"/>
    </source>
</evidence>
<dbReference type="Gene3D" id="1.20.1250.20">
    <property type="entry name" value="MFS general substrate transporter like domains"/>
    <property type="match status" value="2"/>
</dbReference>